<protein>
    <submittedName>
        <fullName evidence="3">Uncharacterized protein</fullName>
    </submittedName>
</protein>
<comment type="caution">
    <text evidence="3">The sequence shown here is derived from an EMBL/GenBank/DDBJ whole genome shotgun (WGS) entry which is preliminary data.</text>
</comment>
<feature type="compositionally biased region" description="Polar residues" evidence="1">
    <location>
        <begin position="273"/>
        <end position="290"/>
    </location>
</feature>
<gene>
    <name evidence="3" type="ORF">ACFQ3F_08815</name>
</gene>
<evidence type="ECO:0000256" key="1">
    <source>
        <dbReference type="SAM" id="MobiDB-lite"/>
    </source>
</evidence>
<sequence length="290" mass="30803">MTPGWWTADARAQLLDLLAAAAPEPLPPDQAIGLLVRVDEDDVEALGRLAYRALTGAEPGAEPAAPAAVLPGFPPFASEVIARAIVGPDHLRPTPQALLVVLETIDAAAWPTAGRPHVTLPDTPAPEPVASAPVSEHDEEFRSLLIPSREVPRFEPLTAADPEPAPEPELEVEAEEPEEPEEPEVEPARPTHDEFREIVATPHPVPHFEPLDGAGTVPGLDGRQRRRRRRSGSTAIAATADRTQTLILVAVILVLVVIGVLYAASHHDDGATDTPQGASRSLAQSSPVRV</sequence>
<dbReference type="Proteomes" id="UP001597229">
    <property type="component" value="Unassembled WGS sequence"/>
</dbReference>
<reference evidence="4" key="1">
    <citation type="journal article" date="2019" name="Int. J. Syst. Evol. Microbiol.">
        <title>The Global Catalogue of Microorganisms (GCM) 10K type strain sequencing project: providing services to taxonomists for standard genome sequencing and annotation.</title>
        <authorList>
            <consortium name="The Broad Institute Genomics Platform"/>
            <consortium name="The Broad Institute Genome Sequencing Center for Infectious Disease"/>
            <person name="Wu L."/>
            <person name="Ma J."/>
        </authorList>
    </citation>
    <scope>NUCLEOTIDE SEQUENCE [LARGE SCALE GENOMIC DNA]</scope>
    <source>
        <strain evidence="4">CCUG 52478</strain>
    </source>
</reference>
<accession>A0ABW3VZ79</accession>
<name>A0ABW3VZ79_9ACTN</name>
<evidence type="ECO:0000313" key="3">
    <source>
        <dbReference type="EMBL" id="MFD1247890.1"/>
    </source>
</evidence>
<feature type="region of interest" description="Disordered" evidence="1">
    <location>
        <begin position="116"/>
        <end position="190"/>
    </location>
</feature>
<evidence type="ECO:0000256" key="2">
    <source>
        <dbReference type="SAM" id="Phobius"/>
    </source>
</evidence>
<keyword evidence="2" id="KW-0472">Membrane</keyword>
<organism evidence="3 4">
    <name type="scientific">Nocardioides ginsengisoli</name>
    <dbReference type="NCBI Taxonomy" id="363868"/>
    <lineage>
        <taxon>Bacteria</taxon>
        <taxon>Bacillati</taxon>
        <taxon>Actinomycetota</taxon>
        <taxon>Actinomycetes</taxon>
        <taxon>Propionibacteriales</taxon>
        <taxon>Nocardioidaceae</taxon>
        <taxon>Nocardioides</taxon>
    </lineage>
</organism>
<proteinExistence type="predicted"/>
<keyword evidence="4" id="KW-1185">Reference proteome</keyword>
<dbReference type="RefSeq" id="WP_367918445.1">
    <property type="nucleotide sequence ID" value="NZ_BAABAC010000013.1"/>
</dbReference>
<dbReference type="EMBL" id="JBHTLX010000012">
    <property type="protein sequence ID" value="MFD1247890.1"/>
    <property type="molecule type" value="Genomic_DNA"/>
</dbReference>
<feature type="region of interest" description="Disordered" evidence="1">
    <location>
        <begin position="203"/>
        <end position="235"/>
    </location>
</feature>
<evidence type="ECO:0000313" key="4">
    <source>
        <dbReference type="Proteomes" id="UP001597229"/>
    </source>
</evidence>
<feature type="transmembrane region" description="Helical" evidence="2">
    <location>
        <begin position="246"/>
        <end position="264"/>
    </location>
</feature>
<feature type="region of interest" description="Disordered" evidence="1">
    <location>
        <begin position="268"/>
        <end position="290"/>
    </location>
</feature>
<keyword evidence="2" id="KW-1133">Transmembrane helix</keyword>
<keyword evidence="2" id="KW-0812">Transmembrane</keyword>
<feature type="compositionally biased region" description="Acidic residues" evidence="1">
    <location>
        <begin position="164"/>
        <end position="185"/>
    </location>
</feature>